<dbReference type="RefSeq" id="YP_007006073.1">
    <property type="nucleotide sequence ID" value="NC_019516.2"/>
</dbReference>
<evidence type="ECO:0000313" key="2">
    <source>
        <dbReference type="Proteomes" id="UP000007178"/>
    </source>
</evidence>
<proteinExistence type="predicted"/>
<dbReference type="GeneID" id="14013864"/>
<dbReference type="EMBL" id="JQ245707">
    <property type="protein sequence ID" value="AEZ65660.1"/>
    <property type="molecule type" value="Genomic_DNA"/>
</dbReference>
<accession>H6WFT5</accession>
<organism evidence="1 2">
    <name type="scientific">Cyanophage S-TIM5</name>
    <dbReference type="NCBI Taxonomy" id="1137745"/>
    <lineage>
        <taxon>Viruses</taxon>
        <taxon>Duplodnaviria</taxon>
        <taxon>Heunggongvirae</taxon>
        <taxon>Uroviricota</taxon>
        <taxon>Caudoviricetes</taxon>
        <taxon>Aurunvirus</taxon>
        <taxon>Aurunvirus STIM5</taxon>
    </lineage>
</organism>
<sequence length="166" mass="16826">MATDPRYMSFDHQYVETVSTSATIAAHRFVTRGGAYPANDGDFAAGVSVYDAPGAGQLTAKGYQVDDGSNAVYEGQLNPSTTPSKPGVFPYQGLLSIVTEGIAIVEVDATSGAFAVDAPVYASDSGEAIASGGGGTNFILGRALDTSAGTTAGQYIRVKLGSEGAS</sequence>
<keyword evidence="2" id="KW-1185">Reference proteome</keyword>
<reference evidence="1 2" key="1">
    <citation type="journal article" date="2012" name="Proc. Natl. Acad. Sci. U.S.A.">
        <title>A novel lineage of myoviruses infecting cyanobacteria is widespread in the oceans.</title>
        <authorList>
            <person name="Sabehi G."/>
            <person name="Shaulov L."/>
            <person name="Silver D.H."/>
            <person name="Yanai I."/>
            <person name="Harel A."/>
            <person name="Lindell D."/>
        </authorList>
    </citation>
    <scope>NUCLEOTIDE SEQUENCE [LARGE SCALE GENOMIC DNA]</scope>
</reference>
<evidence type="ECO:0000313" key="1">
    <source>
        <dbReference type="EMBL" id="AEZ65660.1"/>
    </source>
</evidence>
<dbReference type="KEGG" id="vg:14013864"/>
<name>H6WFT5_9CAUD</name>
<protein>
    <submittedName>
        <fullName evidence="1">Virion structural protein and packaging</fullName>
    </submittedName>
</protein>
<dbReference type="Proteomes" id="UP000007178">
    <property type="component" value="Segment"/>
</dbReference>